<sequence length="106" mass="12005">MNWNIIKDQDDVDSLMALFGGFHDGCLREAHLWTGHWVSNDLAMTCPDSLDNCIRILVQRQFKDPSAIELLFGEVARFNLVPSPENYESIIFEAILLVQDGTLLVP</sequence>
<dbReference type="AlphaFoldDB" id="A0A382KZ40"/>
<name>A0A382KZ40_9ZZZZ</name>
<reference evidence="1" key="1">
    <citation type="submission" date="2018-05" db="EMBL/GenBank/DDBJ databases">
        <authorList>
            <person name="Lanie J.A."/>
            <person name="Ng W.-L."/>
            <person name="Kazmierczak K.M."/>
            <person name="Andrzejewski T.M."/>
            <person name="Davidsen T.M."/>
            <person name="Wayne K.J."/>
            <person name="Tettelin H."/>
            <person name="Glass J.I."/>
            <person name="Rusch D."/>
            <person name="Podicherti R."/>
            <person name="Tsui H.-C.T."/>
            <person name="Winkler M.E."/>
        </authorList>
    </citation>
    <scope>NUCLEOTIDE SEQUENCE</scope>
</reference>
<proteinExistence type="predicted"/>
<gene>
    <name evidence="1" type="ORF">METZ01_LOCUS282584</name>
</gene>
<protein>
    <submittedName>
        <fullName evidence="1">Uncharacterized protein</fullName>
    </submittedName>
</protein>
<evidence type="ECO:0000313" key="1">
    <source>
        <dbReference type="EMBL" id="SVC29730.1"/>
    </source>
</evidence>
<accession>A0A382KZ40</accession>
<organism evidence="1">
    <name type="scientific">marine metagenome</name>
    <dbReference type="NCBI Taxonomy" id="408172"/>
    <lineage>
        <taxon>unclassified sequences</taxon>
        <taxon>metagenomes</taxon>
        <taxon>ecological metagenomes</taxon>
    </lineage>
</organism>
<dbReference type="EMBL" id="UINC01083735">
    <property type="protein sequence ID" value="SVC29730.1"/>
    <property type="molecule type" value="Genomic_DNA"/>
</dbReference>